<evidence type="ECO:0000313" key="1">
    <source>
        <dbReference type="EMBL" id="PIN28281.1"/>
    </source>
</evidence>
<dbReference type="AlphaFoldDB" id="A0A2G9IET7"/>
<protein>
    <submittedName>
        <fullName evidence="1">Uncharacterized protein</fullName>
    </submittedName>
</protein>
<dbReference type="EMBL" id="PESN01000001">
    <property type="protein sequence ID" value="PIN28281.1"/>
    <property type="molecule type" value="Genomic_DNA"/>
</dbReference>
<sequence>MIFNQIKYFAKAKIKPQSGIQSANIVNLSDNKARLLKFYSKNPFLFQKYFVTLQPKINNYI</sequence>
<dbReference type="Proteomes" id="UP000230500">
    <property type="component" value="Unassembled WGS sequence"/>
</dbReference>
<organism evidence="1 2">
    <name type="scientific">Prevotella intermedia</name>
    <dbReference type="NCBI Taxonomy" id="28131"/>
    <lineage>
        <taxon>Bacteria</taxon>
        <taxon>Pseudomonadati</taxon>
        <taxon>Bacteroidota</taxon>
        <taxon>Bacteroidia</taxon>
        <taxon>Bacteroidales</taxon>
        <taxon>Prevotellaceae</taxon>
        <taxon>Prevotella</taxon>
    </lineage>
</organism>
<accession>A0A2G9IET7</accession>
<reference evidence="1 2" key="1">
    <citation type="submission" date="2017-11" db="EMBL/GenBank/DDBJ databases">
        <title>Genome sequencing of Prevotella intermedia KCOM 2069.</title>
        <authorList>
            <person name="Kook J.-K."/>
            <person name="Park S.-N."/>
            <person name="Lim Y.K."/>
        </authorList>
    </citation>
    <scope>NUCLEOTIDE SEQUENCE [LARGE SCALE GENOMIC DNA]</scope>
    <source>
        <strain evidence="1 2">KCOM 2069</strain>
    </source>
</reference>
<gene>
    <name evidence="1" type="ORF">CUC04_01995</name>
</gene>
<evidence type="ECO:0000313" key="2">
    <source>
        <dbReference type="Proteomes" id="UP000230500"/>
    </source>
</evidence>
<name>A0A2G9IET7_PREIN</name>
<comment type="caution">
    <text evidence="1">The sequence shown here is derived from an EMBL/GenBank/DDBJ whole genome shotgun (WGS) entry which is preliminary data.</text>
</comment>
<proteinExistence type="predicted"/>